<evidence type="ECO:0000313" key="4">
    <source>
        <dbReference type="EMBL" id="KAJ9133673.1"/>
    </source>
</evidence>
<feature type="transmembrane region" description="Helical" evidence="3">
    <location>
        <begin position="341"/>
        <end position="362"/>
    </location>
</feature>
<feature type="transmembrane region" description="Helical" evidence="3">
    <location>
        <begin position="301"/>
        <end position="320"/>
    </location>
</feature>
<keyword evidence="3" id="KW-0472">Membrane</keyword>
<feature type="region of interest" description="Disordered" evidence="2">
    <location>
        <begin position="1"/>
        <end position="21"/>
    </location>
</feature>
<dbReference type="AlphaFoldDB" id="A0AA38VE47"/>
<feature type="transmembrane region" description="Helical" evidence="3">
    <location>
        <begin position="260"/>
        <end position="281"/>
    </location>
</feature>
<dbReference type="GO" id="GO:0042910">
    <property type="term" value="F:xenobiotic transmembrane transporter activity"/>
    <property type="evidence" value="ECO:0007669"/>
    <property type="project" value="InterPro"/>
</dbReference>
<feature type="transmembrane region" description="Helical" evidence="3">
    <location>
        <begin position="189"/>
        <end position="208"/>
    </location>
</feature>
<protein>
    <submittedName>
        <fullName evidence="4">MATE efflux family protein</fullName>
    </submittedName>
</protein>
<reference evidence="4" key="1">
    <citation type="submission" date="2022-07" db="EMBL/GenBank/DDBJ databases">
        <title>Fungi with potential for degradation of polypropylene.</title>
        <authorList>
            <person name="Gostincar C."/>
        </authorList>
    </citation>
    <scope>NUCLEOTIDE SEQUENCE</scope>
    <source>
        <strain evidence="4">EXF-13308</strain>
    </source>
</reference>
<feature type="transmembrane region" description="Helical" evidence="3">
    <location>
        <begin position="121"/>
        <end position="146"/>
    </location>
</feature>
<dbReference type="EMBL" id="JANBVO010000048">
    <property type="protein sequence ID" value="KAJ9133673.1"/>
    <property type="molecule type" value="Genomic_DNA"/>
</dbReference>
<accession>A0AA38VE47</accession>
<evidence type="ECO:0000313" key="5">
    <source>
        <dbReference type="Proteomes" id="UP001174694"/>
    </source>
</evidence>
<feature type="transmembrane region" description="Helical" evidence="3">
    <location>
        <begin position="220"/>
        <end position="239"/>
    </location>
</feature>
<sequence>MPQHYISEQTPLLRPAHTGADDSRVLKTTPEVLRLGRATVPISASFALQNIVQAFSIMTAGGLGPLQLDVASYGFMFATCTGSMVAIGGATALDTLCGQSLLSVKTLADPTTLGRHLQQSLFVLSILFLVVITPLWLVSGRIFVALGQSSNFALGVGRFLILMLPAGYFQMVAESLKKFSQVQGDSSPVCWITFAAAILGSLSTVLLVRFTTLGIDGVPLAFFVYQFGTVTLLIALVSYRQKMKKTIRLISTWADLFDGLLSNLSLATTGILTIATEWWSFEILAIMAARLSPDEIGAQSILMSADLIFTTMSLGLGVATSHRIGQLLGANKPLLARRAAFAPYLLALVLGIVEFVIILAFRSRFGYMFTSDDGVVATTARVLPLMAGFQVLDLSNGGAGGILRGTRRNHQSGACNFVAYYGVGLTTAWMWCFRMGWGLGGLWMGIITGSGALLLLQTACVLALPWEKAAREASGEPCPEM</sequence>
<dbReference type="Proteomes" id="UP001174694">
    <property type="component" value="Unassembled WGS sequence"/>
</dbReference>
<feature type="transmembrane region" description="Helical" evidence="3">
    <location>
        <begin position="382"/>
        <end position="403"/>
    </location>
</feature>
<organism evidence="4 5">
    <name type="scientific">Pleurostoma richardsiae</name>
    <dbReference type="NCBI Taxonomy" id="41990"/>
    <lineage>
        <taxon>Eukaryota</taxon>
        <taxon>Fungi</taxon>
        <taxon>Dikarya</taxon>
        <taxon>Ascomycota</taxon>
        <taxon>Pezizomycotina</taxon>
        <taxon>Sordariomycetes</taxon>
        <taxon>Sordariomycetidae</taxon>
        <taxon>Calosphaeriales</taxon>
        <taxon>Pleurostomataceae</taxon>
        <taxon>Pleurostoma</taxon>
    </lineage>
</organism>
<dbReference type="GO" id="GO:0015297">
    <property type="term" value="F:antiporter activity"/>
    <property type="evidence" value="ECO:0007669"/>
    <property type="project" value="InterPro"/>
</dbReference>
<feature type="transmembrane region" description="Helical" evidence="3">
    <location>
        <begin position="442"/>
        <end position="464"/>
    </location>
</feature>
<feature type="transmembrane region" description="Helical" evidence="3">
    <location>
        <begin position="152"/>
        <end position="169"/>
    </location>
</feature>
<comment type="caution">
    <text evidence="4">The sequence shown here is derived from an EMBL/GenBank/DDBJ whole genome shotgun (WGS) entry which is preliminary data.</text>
</comment>
<feature type="transmembrane region" description="Helical" evidence="3">
    <location>
        <begin position="415"/>
        <end position="436"/>
    </location>
</feature>
<dbReference type="GO" id="GO:0016020">
    <property type="term" value="C:membrane"/>
    <property type="evidence" value="ECO:0007669"/>
    <property type="project" value="InterPro"/>
</dbReference>
<keyword evidence="3" id="KW-0812">Transmembrane</keyword>
<keyword evidence="5" id="KW-1185">Reference proteome</keyword>
<comment type="similarity">
    <text evidence="1">Belongs to the multi antimicrobial extrusion (MATE) (TC 2.A.66.1) family.</text>
</comment>
<feature type="compositionally biased region" description="Polar residues" evidence="2">
    <location>
        <begin position="1"/>
        <end position="10"/>
    </location>
</feature>
<evidence type="ECO:0000256" key="1">
    <source>
        <dbReference type="ARBA" id="ARBA00010199"/>
    </source>
</evidence>
<name>A0AA38VE47_9PEZI</name>
<gene>
    <name evidence="4" type="ORF">NKR23_g10560</name>
</gene>
<dbReference type="PANTHER" id="PTHR11206">
    <property type="entry name" value="MULTIDRUG RESISTANCE PROTEIN"/>
    <property type="match status" value="1"/>
</dbReference>
<evidence type="ECO:0000256" key="2">
    <source>
        <dbReference type="SAM" id="MobiDB-lite"/>
    </source>
</evidence>
<dbReference type="Pfam" id="PF01554">
    <property type="entry name" value="MatE"/>
    <property type="match status" value="2"/>
</dbReference>
<proteinExistence type="inferred from homology"/>
<dbReference type="InterPro" id="IPR002528">
    <property type="entry name" value="MATE_fam"/>
</dbReference>
<keyword evidence="3" id="KW-1133">Transmembrane helix</keyword>
<evidence type="ECO:0000256" key="3">
    <source>
        <dbReference type="SAM" id="Phobius"/>
    </source>
</evidence>